<feature type="region of interest" description="Disordered" evidence="1">
    <location>
        <begin position="1"/>
        <end position="27"/>
    </location>
</feature>
<evidence type="ECO:0000313" key="3">
    <source>
        <dbReference type="Proteomes" id="UP000292082"/>
    </source>
</evidence>
<name>A0A4Q9N9Y0_9APHY</name>
<gene>
    <name evidence="2" type="ORF">BD310DRAFT_942711</name>
</gene>
<reference evidence="2 3" key="1">
    <citation type="submission" date="2019-01" db="EMBL/GenBank/DDBJ databases">
        <title>Draft genome sequences of three monokaryotic isolates of the white-rot basidiomycete fungus Dichomitus squalens.</title>
        <authorList>
            <consortium name="DOE Joint Genome Institute"/>
            <person name="Lopez S.C."/>
            <person name="Andreopoulos B."/>
            <person name="Pangilinan J."/>
            <person name="Lipzen A."/>
            <person name="Riley R."/>
            <person name="Ahrendt S."/>
            <person name="Ng V."/>
            <person name="Barry K."/>
            <person name="Daum C."/>
            <person name="Grigoriev I.V."/>
            <person name="Hilden K.S."/>
            <person name="Makela M.R."/>
            <person name="de Vries R.P."/>
        </authorList>
    </citation>
    <scope>NUCLEOTIDE SEQUENCE [LARGE SCALE GENOMIC DNA]</scope>
    <source>
        <strain evidence="2 3">CBS 464.89</strain>
    </source>
</reference>
<evidence type="ECO:0000256" key="1">
    <source>
        <dbReference type="SAM" id="MobiDB-lite"/>
    </source>
</evidence>
<dbReference type="EMBL" id="ML145392">
    <property type="protein sequence ID" value="TBU51120.1"/>
    <property type="molecule type" value="Genomic_DNA"/>
</dbReference>
<dbReference type="Proteomes" id="UP000292082">
    <property type="component" value="Unassembled WGS sequence"/>
</dbReference>
<accession>A0A4Q9N9Y0</accession>
<sequence>MQGHVSRSGEVVVQSGEARRDSRLRGQNRRPDNTVLVRALCAGLLSAFLCLCLKKWSVLAQALCRVL</sequence>
<organism evidence="2 3">
    <name type="scientific">Dichomitus squalens</name>
    <dbReference type="NCBI Taxonomy" id="114155"/>
    <lineage>
        <taxon>Eukaryota</taxon>
        <taxon>Fungi</taxon>
        <taxon>Dikarya</taxon>
        <taxon>Basidiomycota</taxon>
        <taxon>Agaricomycotina</taxon>
        <taxon>Agaricomycetes</taxon>
        <taxon>Polyporales</taxon>
        <taxon>Polyporaceae</taxon>
        <taxon>Dichomitus</taxon>
    </lineage>
</organism>
<proteinExistence type="predicted"/>
<dbReference type="AlphaFoldDB" id="A0A4Q9N9Y0"/>
<protein>
    <submittedName>
        <fullName evidence="2">Uncharacterized protein</fullName>
    </submittedName>
</protein>
<keyword evidence="3" id="KW-1185">Reference proteome</keyword>
<feature type="compositionally biased region" description="Basic and acidic residues" evidence="1">
    <location>
        <begin position="17"/>
        <end position="27"/>
    </location>
</feature>
<evidence type="ECO:0000313" key="2">
    <source>
        <dbReference type="EMBL" id="TBU51120.1"/>
    </source>
</evidence>